<organism evidence="2">
    <name type="scientific">Copidosoma floridanum</name>
    <name type="common">Wasp</name>
    <dbReference type="NCBI Taxonomy" id="29053"/>
    <lineage>
        <taxon>Eukaryota</taxon>
        <taxon>Metazoa</taxon>
        <taxon>Ecdysozoa</taxon>
        <taxon>Arthropoda</taxon>
        <taxon>Hexapoda</taxon>
        <taxon>Insecta</taxon>
        <taxon>Pterygota</taxon>
        <taxon>Neoptera</taxon>
        <taxon>Endopterygota</taxon>
        <taxon>Hymenoptera</taxon>
        <taxon>Apocrita</taxon>
        <taxon>Proctotrupomorpha</taxon>
        <taxon>Chalcidoidea</taxon>
        <taxon>Encyrtidae</taxon>
        <taxon>Encyrtinae</taxon>
        <taxon>Copidosoma</taxon>
    </lineage>
</organism>
<dbReference type="InterPro" id="IPR006170">
    <property type="entry name" value="PBP/GOBP"/>
</dbReference>
<dbReference type="SMART" id="SM00708">
    <property type="entry name" value="PhBP"/>
    <property type="match status" value="1"/>
</dbReference>
<dbReference type="CDD" id="cd23992">
    <property type="entry name" value="PBP_GOBP"/>
    <property type="match status" value="1"/>
</dbReference>
<name>V9ZA04_COPFL</name>
<dbReference type="SUPFAM" id="SSF47565">
    <property type="entry name" value="Insect pheromone/odorant-binding proteins"/>
    <property type="match status" value="1"/>
</dbReference>
<protein>
    <submittedName>
        <fullName evidence="2">Odorant-binding protein 7</fullName>
    </submittedName>
</protein>
<sequence length="125" mass="14243">MRTAVVIFLPLASLLSFAEDPIKDINKDYIKSCLIENGFDPQQYPNGMRNVKVPEKQEQNRNCYYSCMMKKMNLMKADGSLNEDALRTKFNLNLDTLHKALNTCRTQVKNDNCKMAACLMANRGA</sequence>
<dbReference type="GO" id="GO:0005549">
    <property type="term" value="F:odorant binding"/>
    <property type="evidence" value="ECO:0007669"/>
    <property type="project" value="InterPro"/>
</dbReference>
<dbReference type="AlphaFoldDB" id="V9ZA04"/>
<feature type="signal peptide" evidence="1">
    <location>
        <begin position="1"/>
        <end position="18"/>
    </location>
</feature>
<evidence type="ECO:0000313" key="2">
    <source>
        <dbReference type="EMBL" id="AHE40949.1"/>
    </source>
</evidence>
<dbReference type="OrthoDB" id="7665616at2759"/>
<dbReference type="EMBL" id="KF809741">
    <property type="protein sequence ID" value="AHE40949.1"/>
    <property type="molecule type" value="mRNA"/>
</dbReference>
<dbReference type="InterPro" id="IPR036728">
    <property type="entry name" value="PBP_GOBP_sf"/>
</dbReference>
<keyword evidence="1" id="KW-0732">Signal</keyword>
<evidence type="ECO:0000256" key="1">
    <source>
        <dbReference type="SAM" id="SignalP"/>
    </source>
</evidence>
<proteinExistence type="evidence at transcript level"/>
<reference evidence="2" key="1">
    <citation type="journal article" date="2013" name="J. Insect Physiol.">
        <title>Analysis of odorant-binding protein gene family members in the polyembryonic wasp, Copidosoma floridanum: Evidence for caste bias and host interaction.</title>
        <authorList>
            <person name="Donnell D.M."/>
        </authorList>
    </citation>
    <scope>NUCLEOTIDE SEQUENCE</scope>
</reference>
<dbReference type="Gene3D" id="1.10.238.20">
    <property type="entry name" value="Pheromone/general odorant binding protein domain"/>
    <property type="match status" value="1"/>
</dbReference>
<accession>V9ZA04</accession>
<dbReference type="Pfam" id="PF01395">
    <property type="entry name" value="PBP_GOBP"/>
    <property type="match status" value="1"/>
</dbReference>
<feature type="chain" id="PRO_5004784840" evidence="1">
    <location>
        <begin position="19"/>
        <end position="125"/>
    </location>
</feature>